<sequence>MTSPDTSAPRSWPPFIELVQHLRDACFSPGATELVNAGRLLRHLEERGEALSPDTLRARLRPIFCKSREDQSRFDDAFREWIDDTRATSTDDEAELRPPKESPWRRFTTFYAKSPQIVWYFAALFVVVTVFAIAVNWGTPLDERQRPELKLPAVEQLITKPIPVPRQVEQYYPAARSNDEVNTSIVWGIFLPLVAILLFVCAPAWFLARTQRRQMSASIKLDERSLHEATQHIVPTLASDIATPLERHTRESRTARGTLARRAPLHMRRTIEATMRNFGIPELHFRHTNLRPSYLMLIDAEDEADPRGRLFYMWANRLRQEGLDVDIRMFHRRKGEAPVAYRLAARGKLDDAHGEPLDRLPDPPVGQRLIVVSDRDAFTGQDGRLLPWVESARFYRWRNRALFTLIEPQDWDLREQLIEQPERAADPGFLVLPLEEDALRAWATLLVSGELPNIVLSEPQRYPRLLAEGRYDFLSDDFSNKEVAERLIAQLKLYLGDNGFQWLAALAVAPVVRHPLTLLIGERFFRLANVQHEAELRYLIARNYRRLARLPWLRRQCMPNWLRLLLLEELPPETHERIREVVRGLLEPLSPTEGPGMTIELDSVPDPHGARVPVGEQSVAICLGYLGGMSAQRLAMRIPEKWANWIRKRPARTPARRFTWRNAASGLRDELKGAWAELAYRGGMVRNGTRGALWIVVAGLMICALVLVAASMQRKGSHSGMLLSEQHHPISYVMRGTRMNAYGFSPDGDYVLTAGDDGRVQNWSVRTGEPRGDPLYHASSVTRVAFCGRGDTAVTTTSNGAIQFWHLSRGVRDGDPLPRISASVRSIGCDDNGQFLAVTYDVGTVDIWDMRTRQKMKSRLFGYGAYAARFVNDADTVIVASSDGVFSWAWRNDEYSVILKWDRFVNNAFINLDGSSVITLGDDVACLWNLEDDSSICPPKSFQRINAVALSPDGSQFMVADERTVQLWSVHPALRQLRVWQGGGSPVSDVGFSPDGQHLVIGDADRATLWTGENNNFAMSLMDLNAMHSLVSALMAAHPVVPTLLWVIVIAIIGWLNARRLRHRVVKLSSI</sequence>
<dbReference type="Pfam" id="PF00400">
    <property type="entry name" value="WD40"/>
    <property type="match status" value="2"/>
</dbReference>
<keyword evidence="6" id="KW-1185">Reference proteome</keyword>
<dbReference type="AlphaFoldDB" id="A0A6J5GN47"/>
<gene>
    <name evidence="5" type="ORF">LMG27177_05035</name>
</gene>
<evidence type="ECO:0000256" key="2">
    <source>
        <dbReference type="ARBA" id="ARBA00022737"/>
    </source>
</evidence>
<evidence type="ECO:0000313" key="6">
    <source>
        <dbReference type="Proteomes" id="UP000494252"/>
    </source>
</evidence>
<reference evidence="5 6" key="1">
    <citation type="submission" date="2020-04" db="EMBL/GenBank/DDBJ databases">
        <authorList>
            <person name="De Canck E."/>
        </authorList>
    </citation>
    <scope>NUCLEOTIDE SEQUENCE [LARGE SCALE GENOMIC DNA]</scope>
    <source>
        <strain evidence="5 6">LMG 27177</strain>
    </source>
</reference>
<dbReference type="SUPFAM" id="SSF50978">
    <property type="entry name" value="WD40 repeat-like"/>
    <property type="match status" value="1"/>
</dbReference>
<proteinExistence type="predicted"/>
<feature type="transmembrane region" description="Helical" evidence="4">
    <location>
        <begin position="185"/>
        <end position="208"/>
    </location>
</feature>
<evidence type="ECO:0000256" key="1">
    <source>
        <dbReference type="ARBA" id="ARBA00022574"/>
    </source>
</evidence>
<keyword evidence="4" id="KW-0812">Transmembrane</keyword>
<dbReference type="InterPro" id="IPR001680">
    <property type="entry name" value="WD40_rpt"/>
</dbReference>
<name>A0A6J5GN47_9BURK</name>
<organism evidence="5 6">
    <name type="scientific">Paraburkholderia fynbosensis</name>
    <dbReference type="NCBI Taxonomy" id="1200993"/>
    <lineage>
        <taxon>Bacteria</taxon>
        <taxon>Pseudomonadati</taxon>
        <taxon>Pseudomonadota</taxon>
        <taxon>Betaproteobacteria</taxon>
        <taxon>Burkholderiales</taxon>
        <taxon>Burkholderiaceae</taxon>
        <taxon>Paraburkholderia</taxon>
    </lineage>
</organism>
<dbReference type="Gene3D" id="2.130.10.10">
    <property type="entry name" value="YVTN repeat-like/Quinoprotein amine dehydrogenase"/>
    <property type="match status" value="2"/>
</dbReference>
<dbReference type="InterPro" id="IPR036322">
    <property type="entry name" value="WD40_repeat_dom_sf"/>
</dbReference>
<feature type="transmembrane region" description="Helical" evidence="4">
    <location>
        <begin position="1030"/>
        <end position="1056"/>
    </location>
</feature>
<dbReference type="PANTHER" id="PTHR44019">
    <property type="entry name" value="WD REPEAT-CONTAINING PROTEIN 55"/>
    <property type="match status" value="1"/>
</dbReference>
<dbReference type="RefSeq" id="WP_175164015.1">
    <property type="nucleotide sequence ID" value="NZ_CADIKI010000016.1"/>
</dbReference>
<feature type="transmembrane region" description="Helical" evidence="4">
    <location>
        <begin position="691"/>
        <end position="712"/>
    </location>
</feature>
<evidence type="ECO:0000256" key="3">
    <source>
        <dbReference type="PROSITE-ProRule" id="PRU00221"/>
    </source>
</evidence>
<protein>
    <submittedName>
        <fullName evidence="5">Uncharacterized protein</fullName>
    </submittedName>
</protein>
<keyword evidence="4" id="KW-0472">Membrane</keyword>
<feature type="transmembrane region" description="Helical" evidence="4">
    <location>
        <begin position="117"/>
        <end position="137"/>
    </location>
</feature>
<dbReference type="InterPro" id="IPR050505">
    <property type="entry name" value="WDR55/POC1"/>
</dbReference>
<feature type="repeat" description="WD" evidence="3">
    <location>
        <begin position="744"/>
        <end position="773"/>
    </location>
</feature>
<dbReference type="InterPro" id="IPR015943">
    <property type="entry name" value="WD40/YVTN_repeat-like_dom_sf"/>
</dbReference>
<evidence type="ECO:0000256" key="4">
    <source>
        <dbReference type="SAM" id="Phobius"/>
    </source>
</evidence>
<dbReference type="PROSITE" id="PS50082">
    <property type="entry name" value="WD_REPEATS_2"/>
    <property type="match status" value="1"/>
</dbReference>
<keyword evidence="4" id="KW-1133">Transmembrane helix</keyword>
<dbReference type="PANTHER" id="PTHR44019:SF8">
    <property type="entry name" value="POC1 CENTRIOLAR PROTEIN HOMOLOG"/>
    <property type="match status" value="1"/>
</dbReference>
<dbReference type="Proteomes" id="UP000494252">
    <property type="component" value="Unassembled WGS sequence"/>
</dbReference>
<dbReference type="SMART" id="SM00320">
    <property type="entry name" value="WD40"/>
    <property type="match status" value="6"/>
</dbReference>
<evidence type="ECO:0000313" key="5">
    <source>
        <dbReference type="EMBL" id="CAB3801349.1"/>
    </source>
</evidence>
<dbReference type="EMBL" id="CADIKI010000016">
    <property type="protein sequence ID" value="CAB3801349.1"/>
    <property type="molecule type" value="Genomic_DNA"/>
</dbReference>
<keyword evidence="2" id="KW-0677">Repeat</keyword>
<accession>A0A6J5GN47</accession>
<keyword evidence="1 3" id="KW-0853">WD repeat</keyword>